<protein>
    <submittedName>
        <fullName evidence="1">Uncharacterized protein</fullName>
    </submittedName>
</protein>
<proteinExistence type="predicted"/>
<keyword evidence="2" id="KW-1185">Reference proteome</keyword>
<accession>A0ABX2PML2</accession>
<reference evidence="1 2" key="1">
    <citation type="submission" date="2020-06" db="EMBL/GenBank/DDBJ databases">
        <authorList>
            <person name="Cao W.R."/>
        </authorList>
    </citation>
    <scope>NUCLEOTIDE SEQUENCE [LARGE SCALE GENOMIC DNA]</scope>
    <source>
        <strain evidence="1 2">B1Z28</strain>
    </source>
</reference>
<dbReference type="RefSeq" id="WP_176862745.1">
    <property type="nucleotide sequence ID" value="NZ_JABXWT010000002.1"/>
</dbReference>
<evidence type="ECO:0000313" key="2">
    <source>
        <dbReference type="Proteomes" id="UP000630805"/>
    </source>
</evidence>
<sequence>MVTPLMIFSQNGAERRAFVNQLRGGSVAYTLFVRVVCDGELKSWLEVDAMVSDEV</sequence>
<dbReference type="Proteomes" id="UP000630805">
    <property type="component" value="Unassembled WGS sequence"/>
</dbReference>
<name>A0ABX2PML2_9RHOB</name>
<dbReference type="EMBL" id="JABXWT010000002">
    <property type="protein sequence ID" value="NVO55362.1"/>
    <property type="molecule type" value="Genomic_DNA"/>
</dbReference>
<evidence type="ECO:0000313" key="1">
    <source>
        <dbReference type="EMBL" id="NVO55362.1"/>
    </source>
</evidence>
<comment type="caution">
    <text evidence="1">The sequence shown here is derived from an EMBL/GenBank/DDBJ whole genome shotgun (WGS) entry which is preliminary data.</text>
</comment>
<organism evidence="1 2">
    <name type="scientific">Ruegeria haliotis</name>
    <dbReference type="NCBI Taxonomy" id="2747601"/>
    <lineage>
        <taxon>Bacteria</taxon>
        <taxon>Pseudomonadati</taxon>
        <taxon>Pseudomonadota</taxon>
        <taxon>Alphaproteobacteria</taxon>
        <taxon>Rhodobacterales</taxon>
        <taxon>Roseobacteraceae</taxon>
        <taxon>Ruegeria</taxon>
    </lineage>
</organism>
<gene>
    <name evidence="1" type="ORF">HW561_06115</name>
</gene>